<dbReference type="PANTHER" id="PTHR24248">
    <property type="entry name" value="ADRENERGIC RECEPTOR-RELATED G-PROTEIN COUPLED RECEPTOR"/>
    <property type="match status" value="1"/>
</dbReference>
<keyword evidence="2" id="KW-1003">Cell membrane</keyword>
<sequence>MTYSSSNNTTGHCVELFENQICSKPKLSYEDRIVAMAVLSFFISATIFGNCLIITAIAFFRQLQTNTNALALSLAVSDLLVGAIIMPFSVNRSVYQCWFHGRVFCKVHFFLDYAICNASILCLGCIAFDRHVAICDPLRYAQRVTRGTLASMIVLIWVGAALLSAPILLSLSETWAKGIIEITGCPDGCHFAVHVILTLVVGILPYFIIMLLMLLVYGRIYGVARRQSRQINNSRGSRASDADSRSKWVAMRREHSATLTLGMIVGFYLVSWLPYFTASVLEMAFGISTSALVWATVTWFGYANSVVNPILYATFNRPFRTAFRIIFSSEMFAPGARGADLHGLKVAGG</sequence>
<evidence type="ECO:0000259" key="11">
    <source>
        <dbReference type="PROSITE" id="PS50262"/>
    </source>
</evidence>
<keyword evidence="6 10" id="KW-0472">Membrane</keyword>
<dbReference type="Pfam" id="PF00001">
    <property type="entry name" value="7tm_1"/>
    <property type="match status" value="1"/>
</dbReference>
<organism evidence="12">
    <name type="scientific">Petromyzon marinus</name>
    <name type="common">Sea lamprey</name>
    <dbReference type="NCBI Taxonomy" id="7757"/>
    <lineage>
        <taxon>Eukaryota</taxon>
        <taxon>Metazoa</taxon>
        <taxon>Chordata</taxon>
        <taxon>Craniata</taxon>
        <taxon>Vertebrata</taxon>
        <taxon>Cyclostomata</taxon>
        <taxon>Hyperoartia</taxon>
        <taxon>Petromyzontiformes</taxon>
        <taxon>Petromyzontidae</taxon>
        <taxon>Petromyzon</taxon>
    </lineage>
</organism>
<evidence type="ECO:0000256" key="9">
    <source>
        <dbReference type="RuleBase" id="RU000688"/>
    </source>
</evidence>
<dbReference type="SUPFAM" id="SSF81321">
    <property type="entry name" value="Family A G protein-coupled receptor-like"/>
    <property type="match status" value="1"/>
</dbReference>
<keyword evidence="8 9" id="KW-0807">Transducer</keyword>
<evidence type="ECO:0000256" key="4">
    <source>
        <dbReference type="ARBA" id="ARBA00022989"/>
    </source>
</evidence>
<evidence type="ECO:0000256" key="1">
    <source>
        <dbReference type="ARBA" id="ARBA00004651"/>
    </source>
</evidence>
<keyword evidence="4 10" id="KW-1133">Transmembrane helix</keyword>
<dbReference type="KEGG" id="pmrn:116944522"/>
<dbReference type="GO" id="GO:0043410">
    <property type="term" value="P:positive regulation of MAPK cascade"/>
    <property type="evidence" value="ECO:0007669"/>
    <property type="project" value="TreeGrafter"/>
</dbReference>
<name>A0A678XM64_PETMA</name>
<dbReference type="SMART" id="SM01381">
    <property type="entry name" value="7TM_GPCR_Srsx"/>
    <property type="match status" value="1"/>
</dbReference>
<evidence type="ECO:0000256" key="3">
    <source>
        <dbReference type="ARBA" id="ARBA00022692"/>
    </source>
</evidence>
<gene>
    <name evidence="14" type="primary">LOC116944522</name>
</gene>
<feature type="transmembrane region" description="Helical" evidence="10">
    <location>
        <begin position="110"/>
        <end position="128"/>
    </location>
</feature>
<dbReference type="GO" id="GO:0004930">
    <property type="term" value="F:G protein-coupled receptor activity"/>
    <property type="evidence" value="ECO:0007669"/>
    <property type="project" value="UniProtKB-KW"/>
</dbReference>
<dbReference type="GO" id="GO:0071880">
    <property type="term" value="P:adenylate cyclase-activating adrenergic receptor signaling pathway"/>
    <property type="evidence" value="ECO:0007669"/>
    <property type="project" value="TreeGrafter"/>
</dbReference>
<feature type="transmembrane region" description="Helical" evidence="10">
    <location>
        <begin position="257"/>
        <end position="277"/>
    </location>
</feature>
<keyword evidence="13" id="KW-1185">Reference proteome</keyword>
<evidence type="ECO:0000256" key="7">
    <source>
        <dbReference type="ARBA" id="ARBA00023170"/>
    </source>
</evidence>
<accession>A0A678XM64</accession>
<feature type="transmembrane region" description="Helical" evidence="10">
    <location>
        <begin position="69"/>
        <end position="90"/>
    </location>
</feature>
<evidence type="ECO:0000256" key="2">
    <source>
        <dbReference type="ARBA" id="ARBA00022475"/>
    </source>
</evidence>
<evidence type="ECO:0000313" key="13">
    <source>
        <dbReference type="Proteomes" id="UP001318040"/>
    </source>
</evidence>
<dbReference type="Proteomes" id="UP001318040">
    <property type="component" value="Chromosome 21"/>
</dbReference>
<dbReference type="GO" id="GO:0005886">
    <property type="term" value="C:plasma membrane"/>
    <property type="evidence" value="ECO:0007669"/>
    <property type="project" value="UniProtKB-SubCell"/>
</dbReference>
<dbReference type="InterPro" id="IPR017452">
    <property type="entry name" value="GPCR_Rhodpsn_7TM"/>
</dbReference>
<feature type="transmembrane region" description="Helical" evidence="10">
    <location>
        <begin position="149"/>
        <end position="171"/>
    </location>
</feature>
<keyword evidence="5 9" id="KW-0297">G-protein coupled receptor</keyword>
<evidence type="ECO:0000256" key="8">
    <source>
        <dbReference type="ARBA" id="ARBA00023224"/>
    </source>
</evidence>
<evidence type="ECO:0000256" key="10">
    <source>
        <dbReference type="SAM" id="Phobius"/>
    </source>
</evidence>
<proteinExistence type="inferred from homology"/>
<feature type="domain" description="G-protein coupled receptors family 1 profile" evidence="11">
    <location>
        <begin position="49"/>
        <end position="312"/>
    </location>
</feature>
<comment type="similarity">
    <text evidence="9">Belongs to the G-protein coupled receptor 1 family.</text>
</comment>
<dbReference type="PROSITE" id="PS00237">
    <property type="entry name" value="G_PROTEIN_RECEP_F1_1"/>
    <property type="match status" value="1"/>
</dbReference>
<dbReference type="RefSeq" id="XP_032814068.1">
    <property type="nucleotide sequence ID" value="XM_032958177.1"/>
</dbReference>
<feature type="transmembrane region" description="Helical" evidence="10">
    <location>
        <begin position="191"/>
        <end position="217"/>
    </location>
</feature>
<dbReference type="PANTHER" id="PTHR24248:SF66">
    <property type="entry name" value="OCTOPAMINE RECEPTOR BETA-3R"/>
    <property type="match status" value="1"/>
</dbReference>
<keyword evidence="7 9" id="KW-0675">Receptor</keyword>
<dbReference type="PROSITE" id="PS50262">
    <property type="entry name" value="G_PROTEIN_RECEP_F1_2"/>
    <property type="match status" value="1"/>
</dbReference>
<evidence type="ECO:0000313" key="12">
    <source>
        <dbReference type="EMBL" id="AZK36074.1"/>
    </source>
</evidence>
<keyword evidence="3 9" id="KW-0812">Transmembrane</keyword>
<dbReference type="PRINTS" id="PR00237">
    <property type="entry name" value="GPCRRHODOPSN"/>
</dbReference>
<dbReference type="OrthoDB" id="5959645at2759"/>
<reference evidence="14" key="2">
    <citation type="submission" date="2025-04" db="UniProtKB">
        <authorList>
            <consortium name="RefSeq"/>
        </authorList>
    </citation>
    <scope>IDENTIFICATION</scope>
    <source>
        <tissue evidence="14">Sperm</tissue>
    </source>
</reference>
<reference evidence="12" key="1">
    <citation type="submission" date="2018-03" db="EMBL/GenBank/DDBJ databases">
        <title>Spermine as a Male Sex Pheromone Detected by Two TAAR-like Receptors.</title>
        <authorList>
            <consortium name="Weiming Li"/>
            <person name="Scott A.M."/>
            <person name="Zhang Z."/>
            <person name="Jia L."/>
        </authorList>
    </citation>
    <scope>NUCLEOTIDE SEQUENCE</scope>
    <source>
        <strain evidence="12">T11</strain>
    </source>
</reference>
<dbReference type="Gene3D" id="1.20.1070.10">
    <property type="entry name" value="Rhodopsin 7-helix transmembrane proteins"/>
    <property type="match status" value="1"/>
</dbReference>
<dbReference type="InterPro" id="IPR000276">
    <property type="entry name" value="GPCR_Rhodpsn"/>
</dbReference>
<feature type="transmembrane region" description="Helical" evidence="10">
    <location>
        <begin position="33"/>
        <end position="60"/>
    </location>
</feature>
<evidence type="ECO:0000256" key="6">
    <source>
        <dbReference type="ARBA" id="ARBA00023136"/>
    </source>
</evidence>
<dbReference type="EMBL" id="MH037343">
    <property type="protein sequence ID" value="AZK36074.1"/>
    <property type="molecule type" value="Genomic_DNA"/>
</dbReference>
<protein>
    <submittedName>
        <fullName evidence="12">Trace amine-associated receptor 1853.TAAR349A</fullName>
    </submittedName>
    <submittedName>
        <fullName evidence="14">Trace amine-associated receptor 9-like</fullName>
    </submittedName>
</protein>
<dbReference type="AlphaFoldDB" id="A0A678XM64"/>
<evidence type="ECO:0000313" key="14">
    <source>
        <dbReference type="RefSeq" id="XP_032814068.1"/>
    </source>
</evidence>
<evidence type="ECO:0000256" key="5">
    <source>
        <dbReference type="ARBA" id="ARBA00023040"/>
    </source>
</evidence>
<comment type="subcellular location">
    <subcellularLocation>
        <location evidence="1">Cell membrane</location>
        <topology evidence="1">Multi-pass membrane protein</topology>
    </subcellularLocation>
</comment>